<dbReference type="PROSITE" id="PS51194">
    <property type="entry name" value="HELICASE_CTER"/>
    <property type="match status" value="1"/>
</dbReference>
<keyword evidence="12" id="KW-1185">Reference proteome</keyword>
<evidence type="ECO:0000313" key="11">
    <source>
        <dbReference type="EMBL" id="OCL03030.1"/>
    </source>
</evidence>
<reference evidence="11 12" key="1">
    <citation type="journal article" date="2016" name="Nat. Commun.">
        <title>Ectomycorrhizal ecology is imprinted in the genome of the dominant symbiotic fungus Cenococcum geophilum.</title>
        <authorList>
            <consortium name="DOE Joint Genome Institute"/>
            <person name="Peter M."/>
            <person name="Kohler A."/>
            <person name="Ohm R.A."/>
            <person name="Kuo A."/>
            <person name="Krutzmann J."/>
            <person name="Morin E."/>
            <person name="Arend M."/>
            <person name="Barry K.W."/>
            <person name="Binder M."/>
            <person name="Choi C."/>
            <person name="Clum A."/>
            <person name="Copeland A."/>
            <person name="Grisel N."/>
            <person name="Haridas S."/>
            <person name="Kipfer T."/>
            <person name="LaButti K."/>
            <person name="Lindquist E."/>
            <person name="Lipzen A."/>
            <person name="Maire R."/>
            <person name="Meier B."/>
            <person name="Mihaltcheva S."/>
            <person name="Molinier V."/>
            <person name="Murat C."/>
            <person name="Poggeler S."/>
            <person name="Quandt C.A."/>
            <person name="Sperisen C."/>
            <person name="Tritt A."/>
            <person name="Tisserant E."/>
            <person name="Crous P.W."/>
            <person name="Henrissat B."/>
            <person name="Nehls U."/>
            <person name="Egli S."/>
            <person name="Spatafora J.W."/>
            <person name="Grigoriev I.V."/>
            <person name="Martin F.M."/>
        </authorList>
    </citation>
    <scope>NUCLEOTIDE SEQUENCE [LARGE SCALE GENOMIC DNA]</scope>
    <source>
        <strain evidence="11 12">CBS 207.34</strain>
    </source>
</reference>
<feature type="region of interest" description="Disordered" evidence="8">
    <location>
        <begin position="585"/>
        <end position="692"/>
    </location>
</feature>
<dbReference type="Gene3D" id="3.40.50.300">
    <property type="entry name" value="P-loop containing nucleotide triphosphate hydrolases"/>
    <property type="match status" value="2"/>
</dbReference>
<evidence type="ECO:0000259" key="9">
    <source>
        <dbReference type="PROSITE" id="PS51192"/>
    </source>
</evidence>
<feature type="domain" description="Helicase ATP-binding" evidence="9">
    <location>
        <begin position="132"/>
        <end position="323"/>
    </location>
</feature>
<dbReference type="Pfam" id="PF00271">
    <property type="entry name" value="Helicase_C"/>
    <property type="match status" value="1"/>
</dbReference>
<comment type="catalytic activity">
    <reaction evidence="7">
        <text>ATP + H2O = ADP + phosphate + H(+)</text>
        <dbReference type="Rhea" id="RHEA:13065"/>
        <dbReference type="ChEBI" id="CHEBI:15377"/>
        <dbReference type="ChEBI" id="CHEBI:15378"/>
        <dbReference type="ChEBI" id="CHEBI:30616"/>
        <dbReference type="ChEBI" id="CHEBI:43474"/>
        <dbReference type="ChEBI" id="CHEBI:456216"/>
        <dbReference type="EC" id="3.6.4.13"/>
    </reaction>
</comment>
<dbReference type="PANTHER" id="PTHR24031">
    <property type="entry name" value="RNA HELICASE"/>
    <property type="match status" value="1"/>
</dbReference>
<evidence type="ECO:0000256" key="6">
    <source>
        <dbReference type="RuleBase" id="RU000492"/>
    </source>
</evidence>
<evidence type="ECO:0000256" key="1">
    <source>
        <dbReference type="ARBA" id="ARBA00022741"/>
    </source>
</evidence>
<dbReference type="SMART" id="SM00490">
    <property type="entry name" value="HELICc"/>
    <property type="match status" value="1"/>
</dbReference>
<evidence type="ECO:0000313" key="12">
    <source>
        <dbReference type="Proteomes" id="UP000250140"/>
    </source>
</evidence>
<dbReference type="EC" id="3.6.4.13" evidence="7"/>
<dbReference type="CDD" id="cd18787">
    <property type="entry name" value="SF2_C_DEAD"/>
    <property type="match status" value="1"/>
</dbReference>
<dbReference type="InterPro" id="IPR001650">
    <property type="entry name" value="Helicase_C-like"/>
</dbReference>
<protein>
    <recommendedName>
        <fullName evidence="7">ATP-dependent RNA helicase</fullName>
        <ecNumber evidence="7">3.6.4.13</ecNumber>
    </recommendedName>
</protein>
<evidence type="ECO:0000256" key="3">
    <source>
        <dbReference type="ARBA" id="ARBA00022806"/>
    </source>
</evidence>
<evidence type="ECO:0000256" key="4">
    <source>
        <dbReference type="ARBA" id="ARBA00022840"/>
    </source>
</evidence>
<organism evidence="11 12">
    <name type="scientific">Glonium stellatum</name>
    <dbReference type="NCBI Taxonomy" id="574774"/>
    <lineage>
        <taxon>Eukaryota</taxon>
        <taxon>Fungi</taxon>
        <taxon>Dikarya</taxon>
        <taxon>Ascomycota</taxon>
        <taxon>Pezizomycotina</taxon>
        <taxon>Dothideomycetes</taxon>
        <taxon>Pleosporomycetidae</taxon>
        <taxon>Gloniales</taxon>
        <taxon>Gloniaceae</taxon>
        <taxon>Glonium</taxon>
    </lineage>
</organism>
<keyword evidence="4 6" id="KW-0067">ATP-binding</keyword>
<dbReference type="GO" id="GO:0005524">
    <property type="term" value="F:ATP binding"/>
    <property type="evidence" value="ECO:0007669"/>
    <property type="project" value="UniProtKB-UniRule"/>
</dbReference>
<dbReference type="EMBL" id="KV750826">
    <property type="protein sequence ID" value="OCL03030.1"/>
    <property type="molecule type" value="Genomic_DNA"/>
</dbReference>
<evidence type="ECO:0000256" key="5">
    <source>
        <dbReference type="ARBA" id="ARBA00022884"/>
    </source>
</evidence>
<feature type="compositionally biased region" description="Low complexity" evidence="8">
    <location>
        <begin position="615"/>
        <end position="634"/>
    </location>
</feature>
<dbReference type="GO" id="GO:0003724">
    <property type="term" value="F:RNA helicase activity"/>
    <property type="evidence" value="ECO:0007669"/>
    <property type="project" value="UniProtKB-EC"/>
</dbReference>
<keyword evidence="1 6" id="KW-0547">Nucleotide-binding</keyword>
<dbReference type="InterPro" id="IPR027417">
    <property type="entry name" value="P-loop_NTPase"/>
</dbReference>
<evidence type="ECO:0000256" key="7">
    <source>
        <dbReference type="RuleBase" id="RU365068"/>
    </source>
</evidence>
<feature type="compositionally biased region" description="Gly residues" evidence="8">
    <location>
        <begin position="635"/>
        <end position="657"/>
    </location>
</feature>
<accession>A0A8E2ER04</accession>
<dbReference type="Pfam" id="PF00270">
    <property type="entry name" value="DEAD"/>
    <property type="match status" value="1"/>
</dbReference>
<dbReference type="OrthoDB" id="193716at2759"/>
<keyword evidence="5 7" id="KW-0694">RNA-binding</keyword>
<dbReference type="Proteomes" id="UP000250140">
    <property type="component" value="Unassembled WGS sequence"/>
</dbReference>
<name>A0A8E2ER04_9PEZI</name>
<evidence type="ECO:0000259" key="10">
    <source>
        <dbReference type="PROSITE" id="PS51194"/>
    </source>
</evidence>
<dbReference type="SMART" id="SM00487">
    <property type="entry name" value="DEXDc"/>
    <property type="match status" value="1"/>
</dbReference>
<evidence type="ECO:0000256" key="2">
    <source>
        <dbReference type="ARBA" id="ARBA00022801"/>
    </source>
</evidence>
<comment type="function">
    <text evidence="7">RNA helicase.</text>
</comment>
<dbReference type="AlphaFoldDB" id="A0A8E2ER04"/>
<dbReference type="GO" id="GO:0016787">
    <property type="term" value="F:hydrolase activity"/>
    <property type="evidence" value="ECO:0007669"/>
    <property type="project" value="UniProtKB-KW"/>
</dbReference>
<evidence type="ECO:0000256" key="8">
    <source>
        <dbReference type="SAM" id="MobiDB-lite"/>
    </source>
</evidence>
<dbReference type="PROSITE" id="PS51192">
    <property type="entry name" value="HELICASE_ATP_BIND_1"/>
    <property type="match status" value="1"/>
</dbReference>
<keyword evidence="3 6" id="KW-0347">Helicase</keyword>
<comment type="similarity">
    <text evidence="6">Belongs to the DEAD box helicase family.</text>
</comment>
<dbReference type="PROSITE" id="PS00039">
    <property type="entry name" value="DEAD_ATP_HELICASE"/>
    <property type="match status" value="1"/>
</dbReference>
<dbReference type="InterPro" id="IPR000629">
    <property type="entry name" value="RNA-helicase_DEAD-box_CS"/>
</dbReference>
<dbReference type="GO" id="GO:0003723">
    <property type="term" value="F:RNA binding"/>
    <property type="evidence" value="ECO:0007669"/>
    <property type="project" value="UniProtKB-UniRule"/>
</dbReference>
<sequence>MLGALRRCPTSLPRTLSSTALTSRVLRAAAFAQPRAAWRPSVSISEFAVAGLHQTTRWQQNTAAYAVEAEVEQQVNASRPPSDAQIDNAVANGPITNFHELESRGLVHKNVIRTITQDMGFDAMTEVQSRTINEALRGSDIIAQAKTGTGKTLGFLLPVLQTIISEDPSLAEFRRSKRTSPDDIRAIIISPTRELAEQIAAEARRLVARTSVVVQVGVGGTQKRQMLSKTQREGCHILIGTPGRLNDLLSDEYSGVDAPKLSCLVMDEADRLLDQGFSDEIREIQRSLPDISKRDRQTLMFSATVPREVVRLVRQTLKPGFHFVKTVSDDEEPTHERVSQRLVEVAGLENMLPTLFELCEKEVKNATQNNGAPFKAIVYFNSTAEVTLASEAFRNLRGSNGQHSLHPARVFEIHSKLSQTQRSMASDNFRHSKSGILFSSDVTARGMDFPNVSHVIQMGLPRERETYIHRIGRTARAGKEGQGWIIVSPLDSPDVRRRLHSLPLKRDRSLELPSVDMTKEGQVSEKAANILSDVTRAHQRIYPDIKQKSYMAFFGVFGWLHDKQFLVDSINNLAKFGWGMKEPPSIPPSSVHKLGLGRTRGLNTSSRDEYDQDSDLGSSRGRSTSSFDSFRSGSRNGGASHGGRSNGGFGRSRGGFEGRSSGRFGQDGRTGGSRARPWGGREQRFGMNADES</sequence>
<comment type="domain">
    <text evidence="7">The Q motif is unique to and characteristic of the DEAD box family of RNA helicases and controls ATP binding and hydrolysis.</text>
</comment>
<dbReference type="SUPFAM" id="SSF52540">
    <property type="entry name" value="P-loop containing nucleoside triphosphate hydrolases"/>
    <property type="match status" value="1"/>
</dbReference>
<dbReference type="InterPro" id="IPR014001">
    <property type="entry name" value="Helicase_ATP-bd"/>
</dbReference>
<gene>
    <name evidence="11" type="ORF">AOQ84DRAFT_348329</name>
</gene>
<feature type="domain" description="Helicase C-terminal" evidence="10">
    <location>
        <begin position="351"/>
        <end position="518"/>
    </location>
</feature>
<keyword evidence="2 6" id="KW-0378">Hydrolase</keyword>
<proteinExistence type="inferred from homology"/>
<dbReference type="InterPro" id="IPR011545">
    <property type="entry name" value="DEAD/DEAH_box_helicase_dom"/>
</dbReference>